<evidence type="ECO:0000313" key="8">
    <source>
        <dbReference type="EMBL" id="CAG7827658.1"/>
    </source>
</evidence>
<feature type="domain" description="SH3" evidence="5">
    <location>
        <begin position="1482"/>
        <end position="1546"/>
    </location>
</feature>
<dbReference type="InterPro" id="IPR000219">
    <property type="entry name" value="DH_dom"/>
</dbReference>
<feature type="compositionally biased region" description="Polar residues" evidence="4">
    <location>
        <begin position="1428"/>
        <end position="1438"/>
    </location>
</feature>
<dbReference type="InterPro" id="IPR001849">
    <property type="entry name" value="PH_domain"/>
</dbReference>
<evidence type="ECO:0000256" key="3">
    <source>
        <dbReference type="PROSITE-ProRule" id="PRU00192"/>
    </source>
</evidence>
<comment type="caution">
    <text evidence="8">The sequence shown here is derived from an EMBL/GenBank/DDBJ whole genome shotgun (WGS) entry which is preliminary data.</text>
</comment>
<evidence type="ECO:0000256" key="4">
    <source>
        <dbReference type="SAM" id="MobiDB-lite"/>
    </source>
</evidence>
<feature type="compositionally biased region" description="Polar residues" evidence="4">
    <location>
        <begin position="1576"/>
        <end position="1593"/>
    </location>
</feature>
<keyword evidence="9" id="KW-1185">Reference proteome</keyword>
<feature type="region of interest" description="Disordered" evidence="4">
    <location>
        <begin position="1428"/>
        <end position="1477"/>
    </location>
</feature>
<dbReference type="CDD" id="cd11856">
    <property type="entry name" value="SH3_p47phox_like"/>
    <property type="match status" value="1"/>
</dbReference>
<accession>A0A8J2L9A1</accession>
<feature type="compositionally biased region" description="Acidic residues" evidence="4">
    <location>
        <begin position="1451"/>
        <end position="1469"/>
    </location>
</feature>
<feature type="domain" description="PH" evidence="6">
    <location>
        <begin position="1267"/>
        <end position="1380"/>
    </location>
</feature>
<sequence length="1593" mass="177148">MAANHVSGSQPGSIPSDSAISDDSSHVSDNSSCSRPNSHPCRGWPGSAYIVIASTTSTAPSPTYGYSPGSPIQMVPQSGGWMGMGTPPLPSQMCPLNFGLDVNFETNTIQGKETKCKCEESEKRRDENSSTNNQYDCRSPSAKEFPPGRFSGSTFGENSYRFPRRNRVLSNESHTFLDRFRSQASSKSLNCSPAQNSTSRGVVNGRASRVSSVNRNSSSSTSSSAEFSSQTKPRKWYSFTNLLSKQHLANILSYPRSRLSVSSTLNSVFIGTSPAETPTPNEEYHQGSFFVGAFNFYQSQQSQAENIKVPLSPTPSCVTISGEFPSRNSTKKDSSLESFRGHGERLHENGNEFIHYRPSDRENCGEYFDSSRDNTSSFPESFIGFTRHCSSANNRVSRLSCGEFFPNSLHPSGFADTIVNDPEFSSCHQTKIKSASARKALGRSLPTLLQAMESANNGQGGLNSGTKPVTTQDVFDLLYQEFAILTGAKSLDDRYIIIFPDRGNFHLLAENDYRRLMVYLTSVPPMQESESGFVLVVDRRNDKWNSVKSTLLRISSYFPGLIHRVFVLRPVGFLQKALSEVSSKLFRTENLRFHLTVCNSVSDLLIFIDSSQLTGDFGGLIHYDKVKWVQQRIEVEAFGVALHVLSKDLKNFTDSFHDMEYPNDVVSTEDLIDAKTCECSRLLEELKLASDHGENLLRRIKSGYDAVEETRPSSAHSANNAHASSSVQVINVISIERFILQIEDTSRLFQEFWTKERVGLEQCLKLRRFEQDFKELQGAFDLNVKTLNSIPDMGDSVISTDAIIEETIKFQETANEDINRSSELEIVGRVIAANNPSAVDSVEPKCIELKRMTMHFRFVLEEKVQTQKEWRQIQSTIERANKLCAEGMDLISAQQSTDQVEDAVDSGVLVKKIDAFLEIVQNISDEISTSKNFLSSATTSQSKNLLKQVHNRVEDLQIMLAKKRTSIVQHISKAKLRRNSGSMNSGASVTGFGLYPPPELKSAKSTSQLEETGKGDLPGDCDSLKSASSTLSLDGVLHSALGNGKHAEDNSESKRIKRGHVLKELLHTERTYVNEMGDILNGYIDGAKNLELKKLLPKQLQAHEDTSKIDKSGTSNPPSMKVLFGNLDDIHEFHSRKFLPDLSNCIESVELVGLCFIQRNLDFLTLYSRYCQLLPASEALRKEIGENHPWFVACRQRLNHKLPLGAYLLKPVQRITKYQLLLKDLLKHSEGCEGYPVLLDALDHMLVVLRCVNDGMLQLSIVGYPTRLQDEGPLLLQGSFMLWTETKKDRLRLKGHQRHLFLYQKSILICKKDKDPKSTSLYFKNKINLSEIGLTEVLRGSGSSKKFEIWIQGRLKVFILQAETTDSKDMWVQSIKKLLMEQLESLRVTKSISGLGVSSNITSKRHKMMAHNKGLTINGWRTTSVSHRPLRQTSSWVASDSRPRSRASGDGEGEDDGSSDMSNSDEEESFALGTYGNGESIENGPKYVALADYNAVGTAEISFKEGDILILRKTGCAGWWFVSSAGEDSEPMEGWAPSDFLGRLENATHSTVINSAGSSKALTKALIQPLCDESTRPNNAQLSPDDNISSCLR</sequence>
<dbReference type="InterPro" id="IPR055251">
    <property type="entry name" value="SOS1_NGEF_PH"/>
</dbReference>
<dbReference type="GO" id="GO:0005085">
    <property type="term" value="F:guanyl-nucleotide exchange factor activity"/>
    <property type="evidence" value="ECO:0007669"/>
    <property type="project" value="UniProtKB-KW"/>
</dbReference>
<dbReference type="PROSITE" id="PS50002">
    <property type="entry name" value="SH3"/>
    <property type="match status" value="1"/>
</dbReference>
<dbReference type="Pfam" id="PF00018">
    <property type="entry name" value="SH3_1"/>
    <property type="match status" value="1"/>
</dbReference>
<evidence type="ECO:0000313" key="9">
    <source>
        <dbReference type="Proteomes" id="UP000708208"/>
    </source>
</evidence>
<dbReference type="InterPro" id="IPR001331">
    <property type="entry name" value="GDS_CDC24_CS"/>
</dbReference>
<feature type="compositionally biased region" description="Polar residues" evidence="4">
    <location>
        <begin position="187"/>
        <end position="198"/>
    </location>
</feature>
<keyword evidence="1 3" id="KW-0728">SH3 domain</keyword>
<evidence type="ECO:0000256" key="1">
    <source>
        <dbReference type="ARBA" id="ARBA00022443"/>
    </source>
</evidence>
<dbReference type="Pfam" id="PF00621">
    <property type="entry name" value="RhoGEF"/>
    <property type="match status" value="1"/>
</dbReference>
<feature type="compositionally biased region" description="Basic and acidic residues" evidence="4">
    <location>
        <begin position="113"/>
        <end position="128"/>
    </location>
</feature>
<gene>
    <name evidence="8" type="ORF">AFUS01_LOCUS37633</name>
</gene>
<dbReference type="Proteomes" id="UP000708208">
    <property type="component" value="Unassembled WGS sequence"/>
</dbReference>
<dbReference type="GO" id="GO:0005737">
    <property type="term" value="C:cytoplasm"/>
    <property type="evidence" value="ECO:0007669"/>
    <property type="project" value="TreeGrafter"/>
</dbReference>
<feature type="region of interest" description="Disordered" evidence="4">
    <location>
        <begin position="1574"/>
        <end position="1593"/>
    </location>
</feature>
<evidence type="ECO:0000259" key="7">
    <source>
        <dbReference type="PROSITE" id="PS50010"/>
    </source>
</evidence>
<feature type="compositionally biased region" description="Low complexity" evidence="4">
    <location>
        <begin position="13"/>
        <end position="34"/>
    </location>
</feature>
<dbReference type="PROSITE" id="PS00741">
    <property type="entry name" value="DH_1"/>
    <property type="match status" value="1"/>
</dbReference>
<evidence type="ECO:0000259" key="6">
    <source>
        <dbReference type="PROSITE" id="PS50003"/>
    </source>
</evidence>
<dbReference type="CDD" id="cd00170">
    <property type="entry name" value="SEC14"/>
    <property type="match status" value="1"/>
</dbReference>
<evidence type="ECO:0000259" key="5">
    <source>
        <dbReference type="PROSITE" id="PS50002"/>
    </source>
</evidence>
<dbReference type="InterPro" id="IPR001251">
    <property type="entry name" value="CRAL-TRIO_dom"/>
</dbReference>
<evidence type="ECO:0008006" key="10">
    <source>
        <dbReference type="Google" id="ProtNLM"/>
    </source>
</evidence>
<feature type="region of interest" description="Disordered" evidence="4">
    <location>
        <begin position="1000"/>
        <end position="1021"/>
    </location>
</feature>
<name>A0A8J2L9A1_9HEXA</name>
<dbReference type="InterPro" id="IPR051336">
    <property type="entry name" value="RhoGEF_Guanine_NuclExch_SF"/>
</dbReference>
<feature type="region of interest" description="Disordered" evidence="4">
    <location>
        <begin position="187"/>
        <end position="226"/>
    </location>
</feature>
<evidence type="ECO:0000256" key="2">
    <source>
        <dbReference type="ARBA" id="ARBA00022658"/>
    </source>
</evidence>
<dbReference type="PANTHER" id="PTHR22826:SF211">
    <property type="entry name" value="LD43457P"/>
    <property type="match status" value="1"/>
</dbReference>
<dbReference type="OrthoDB" id="10004999at2759"/>
<dbReference type="InterPro" id="IPR001452">
    <property type="entry name" value="SH3_domain"/>
</dbReference>
<feature type="domain" description="DH" evidence="7">
    <location>
        <begin position="1057"/>
        <end position="1255"/>
    </location>
</feature>
<dbReference type="PANTHER" id="PTHR22826">
    <property type="entry name" value="RHO GUANINE EXCHANGE FACTOR-RELATED"/>
    <property type="match status" value="1"/>
</dbReference>
<keyword evidence="2" id="KW-0344">Guanine-nucleotide releasing factor</keyword>
<dbReference type="SMART" id="SM00233">
    <property type="entry name" value="PH"/>
    <property type="match status" value="1"/>
</dbReference>
<dbReference type="PROSITE" id="PS50003">
    <property type="entry name" value="PH_DOMAIN"/>
    <property type="match status" value="1"/>
</dbReference>
<feature type="region of interest" description="Disordered" evidence="4">
    <location>
        <begin position="113"/>
        <end position="157"/>
    </location>
</feature>
<feature type="region of interest" description="Disordered" evidence="4">
    <location>
        <begin position="1"/>
        <end position="39"/>
    </location>
</feature>
<dbReference type="CDD" id="cd00160">
    <property type="entry name" value="RhoGEF"/>
    <property type="match status" value="1"/>
</dbReference>
<dbReference type="EMBL" id="CAJVCH010544379">
    <property type="protein sequence ID" value="CAG7827658.1"/>
    <property type="molecule type" value="Genomic_DNA"/>
</dbReference>
<proteinExistence type="predicted"/>
<dbReference type="GO" id="GO:0035556">
    <property type="term" value="P:intracellular signal transduction"/>
    <property type="evidence" value="ECO:0007669"/>
    <property type="project" value="InterPro"/>
</dbReference>
<protein>
    <recommendedName>
        <fullName evidence="10">Guanine nucleotide exchange factor DBS</fullName>
    </recommendedName>
</protein>
<dbReference type="PROSITE" id="PS50010">
    <property type="entry name" value="DH_2"/>
    <property type="match status" value="1"/>
</dbReference>
<dbReference type="Pfam" id="PF13716">
    <property type="entry name" value="CRAL_TRIO_2"/>
    <property type="match status" value="1"/>
</dbReference>
<organism evidence="8 9">
    <name type="scientific">Allacma fusca</name>
    <dbReference type="NCBI Taxonomy" id="39272"/>
    <lineage>
        <taxon>Eukaryota</taxon>
        <taxon>Metazoa</taxon>
        <taxon>Ecdysozoa</taxon>
        <taxon>Arthropoda</taxon>
        <taxon>Hexapoda</taxon>
        <taxon>Collembola</taxon>
        <taxon>Symphypleona</taxon>
        <taxon>Sminthuridae</taxon>
        <taxon>Allacma</taxon>
    </lineage>
</organism>
<reference evidence="8" key="1">
    <citation type="submission" date="2021-06" db="EMBL/GenBank/DDBJ databases">
        <authorList>
            <person name="Hodson N. C."/>
            <person name="Mongue J. A."/>
            <person name="Jaron S. K."/>
        </authorList>
    </citation>
    <scope>NUCLEOTIDE SEQUENCE</scope>
</reference>
<dbReference type="SMART" id="SM00326">
    <property type="entry name" value="SH3"/>
    <property type="match status" value="1"/>
</dbReference>
<dbReference type="SMART" id="SM00516">
    <property type="entry name" value="SEC14"/>
    <property type="match status" value="1"/>
</dbReference>
<dbReference type="SMART" id="SM00325">
    <property type="entry name" value="RhoGEF"/>
    <property type="match status" value="1"/>
</dbReference>
<dbReference type="Pfam" id="PF22697">
    <property type="entry name" value="SOS1_NGEF_PH"/>
    <property type="match status" value="1"/>
</dbReference>
<feature type="compositionally biased region" description="Polar residues" evidence="4">
    <location>
        <begin position="1"/>
        <end position="12"/>
    </location>
</feature>
<feature type="compositionally biased region" description="Low complexity" evidence="4">
    <location>
        <begin position="199"/>
        <end position="226"/>
    </location>
</feature>